<proteinExistence type="predicted"/>
<comment type="caution">
    <text evidence="1">The sequence shown here is derived from an EMBL/GenBank/DDBJ whole genome shotgun (WGS) entry which is preliminary data.</text>
</comment>
<organism evidence="1 2">
    <name type="scientific">Streptomyces smaragdinus</name>
    <dbReference type="NCBI Taxonomy" id="2585196"/>
    <lineage>
        <taxon>Bacteria</taxon>
        <taxon>Bacillati</taxon>
        <taxon>Actinomycetota</taxon>
        <taxon>Actinomycetes</taxon>
        <taxon>Kitasatosporales</taxon>
        <taxon>Streptomycetaceae</taxon>
        <taxon>Streptomyces</taxon>
    </lineage>
</organism>
<sequence>MAETEFAARGVRIGRWLRSMTRAGQVRIRDGRLELLTSLGQEIDSAPVQNVRAGRPWFLRPGRALASVNGTHYLLTLGGGGSPHFLEAVRTARTRAAKARDWG</sequence>
<dbReference type="RefSeq" id="WP_323377354.1">
    <property type="nucleotide sequence ID" value="NZ_WEGJ01000004.1"/>
</dbReference>
<protein>
    <submittedName>
        <fullName evidence="1">Uncharacterized protein</fullName>
    </submittedName>
</protein>
<evidence type="ECO:0000313" key="1">
    <source>
        <dbReference type="EMBL" id="MQY11697.1"/>
    </source>
</evidence>
<dbReference type="AlphaFoldDB" id="A0A7K0CDZ4"/>
<evidence type="ECO:0000313" key="2">
    <source>
        <dbReference type="Proteomes" id="UP000466345"/>
    </source>
</evidence>
<dbReference type="EMBL" id="WEGJ01000004">
    <property type="protein sequence ID" value="MQY11697.1"/>
    <property type="molecule type" value="Genomic_DNA"/>
</dbReference>
<gene>
    <name evidence="1" type="ORF">SRB5_18160</name>
</gene>
<accession>A0A7K0CDZ4</accession>
<name>A0A7K0CDZ4_9ACTN</name>
<dbReference type="Proteomes" id="UP000466345">
    <property type="component" value="Unassembled WGS sequence"/>
</dbReference>
<keyword evidence="2" id="KW-1185">Reference proteome</keyword>
<reference evidence="1 2" key="1">
    <citation type="submission" date="2019-10" db="EMBL/GenBank/DDBJ databases">
        <title>Streptomyces smaragdinus sp. nov. and Streptomyces fabii sp. nov., isolated from the gut of fungus growing-termite Macrotermes natalensis.</title>
        <authorList>
            <person name="Schwitalla J."/>
            <person name="Benndorf R."/>
            <person name="Martin K."/>
            <person name="De Beer W."/>
            <person name="Kaster A.-K."/>
            <person name="Vollmers J."/>
            <person name="Poulsen M."/>
            <person name="Beemelmanns C."/>
        </authorList>
    </citation>
    <scope>NUCLEOTIDE SEQUENCE [LARGE SCALE GENOMIC DNA]</scope>
    <source>
        <strain evidence="1 2">RB5</strain>
    </source>
</reference>